<dbReference type="GO" id="GO:0005975">
    <property type="term" value="P:carbohydrate metabolic process"/>
    <property type="evidence" value="ECO:0007669"/>
    <property type="project" value="InterPro"/>
</dbReference>
<dbReference type="PROSITE" id="PS00026">
    <property type="entry name" value="CHIT_BIND_I_1"/>
    <property type="match status" value="1"/>
</dbReference>
<keyword evidence="7" id="KW-0146">Chitin degradation</keyword>
<dbReference type="Proteomes" id="UP000250235">
    <property type="component" value="Unassembled WGS sequence"/>
</dbReference>
<dbReference type="SUPFAM" id="SSF57016">
    <property type="entry name" value="Plant lectins/antimicrobial peptides"/>
    <property type="match status" value="1"/>
</dbReference>
<evidence type="ECO:0000313" key="14">
    <source>
        <dbReference type="Proteomes" id="UP000250235"/>
    </source>
</evidence>
<evidence type="ECO:0000256" key="6">
    <source>
        <dbReference type="ARBA" id="ARBA00022821"/>
    </source>
</evidence>
<comment type="function">
    <text evidence="1">Defense against chitin-containing fungal pathogens.</text>
</comment>
<dbReference type="SMART" id="SM00270">
    <property type="entry name" value="ChtBD1"/>
    <property type="match status" value="1"/>
</dbReference>
<keyword evidence="6" id="KW-0611">Plant defense</keyword>
<name>A0A2Z7D4G8_9LAMI</name>
<sequence length="252" mass="26050">MILTAGELAFGQNCGCAANLCCSQYGYCGSTADYCGAGCQAGPCYGSSSGVSGIVTDAFFNGIANGAGSGCAGNGFYTRSAFLNAAGSYPGFASGSSDVATREVAAFFANVAHETGSLCYIEEIGGRSGTFCDNSNRQYPCVPGKSYYGRGPLQLSWSFNYGAAGRSIGFDGLTDPDIVARDPVVSFKTALWLWMNNCHDAITSGQGFGATIRARVRLACDGSNPAVVNFLVQNFRNYCSELGVDPGGSISC</sequence>
<comment type="similarity">
    <text evidence="3">Belongs to the glycosyl hydrolase 19 family. Chitinase class I subfamily.</text>
</comment>
<comment type="subcellular location">
    <subcellularLocation>
        <location evidence="2">Vacuole</location>
    </subcellularLocation>
</comment>
<feature type="disulfide bond" evidence="10 11">
    <location>
        <begin position="21"/>
        <end position="35"/>
    </location>
</feature>
<dbReference type="Pfam" id="PF00182">
    <property type="entry name" value="Glyco_hydro_19"/>
    <property type="match status" value="1"/>
</dbReference>
<evidence type="ECO:0000259" key="12">
    <source>
        <dbReference type="PROSITE" id="PS50941"/>
    </source>
</evidence>
<protein>
    <submittedName>
        <fullName evidence="13">Chitinase 5-like</fullName>
    </submittedName>
</protein>
<dbReference type="PRINTS" id="PR00451">
    <property type="entry name" value="CHITINBINDNG"/>
</dbReference>
<dbReference type="InterPro" id="IPR001002">
    <property type="entry name" value="Chitin-bd_1"/>
</dbReference>
<evidence type="ECO:0000313" key="13">
    <source>
        <dbReference type="EMBL" id="KZV54423.1"/>
    </source>
</evidence>
<keyword evidence="5 11" id="KW-0147">Chitin-binding</keyword>
<feature type="disulfide bond" evidence="10">
    <location>
        <begin position="220"/>
        <end position="252"/>
    </location>
</feature>
<keyword evidence="4" id="KW-0926">Vacuole</keyword>
<evidence type="ECO:0000256" key="4">
    <source>
        <dbReference type="ARBA" id="ARBA00022554"/>
    </source>
</evidence>
<evidence type="ECO:0000256" key="3">
    <source>
        <dbReference type="ARBA" id="ARBA00009373"/>
    </source>
</evidence>
<dbReference type="GO" id="GO:0006032">
    <property type="term" value="P:chitin catabolic process"/>
    <property type="evidence" value="ECO:0007669"/>
    <property type="project" value="UniProtKB-KW"/>
</dbReference>
<dbReference type="Gene3D" id="3.30.20.10">
    <property type="entry name" value="Endochitinase, domain 2"/>
    <property type="match status" value="1"/>
</dbReference>
<dbReference type="CDD" id="cd00035">
    <property type="entry name" value="ChtBD1"/>
    <property type="match status" value="1"/>
</dbReference>
<evidence type="ECO:0000256" key="11">
    <source>
        <dbReference type="PROSITE-ProRule" id="PRU00261"/>
    </source>
</evidence>
<dbReference type="AlphaFoldDB" id="A0A2Z7D4G8"/>
<dbReference type="PANTHER" id="PTHR22595:SF193">
    <property type="entry name" value="ENDOCHITINASE EP3"/>
    <property type="match status" value="1"/>
</dbReference>
<evidence type="ECO:0000256" key="1">
    <source>
        <dbReference type="ARBA" id="ARBA00003102"/>
    </source>
</evidence>
<dbReference type="PANTHER" id="PTHR22595">
    <property type="entry name" value="CHITINASE-RELATED"/>
    <property type="match status" value="1"/>
</dbReference>
<organism evidence="13 14">
    <name type="scientific">Dorcoceras hygrometricum</name>
    <dbReference type="NCBI Taxonomy" id="472368"/>
    <lineage>
        <taxon>Eukaryota</taxon>
        <taxon>Viridiplantae</taxon>
        <taxon>Streptophyta</taxon>
        <taxon>Embryophyta</taxon>
        <taxon>Tracheophyta</taxon>
        <taxon>Spermatophyta</taxon>
        <taxon>Magnoliopsida</taxon>
        <taxon>eudicotyledons</taxon>
        <taxon>Gunneridae</taxon>
        <taxon>Pentapetalae</taxon>
        <taxon>asterids</taxon>
        <taxon>lamiids</taxon>
        <taxon>Lamiales</taxon>
        <taxon>Gesneriaceae</taxon>
        <taxon>Didymocarpoideae</taxon>
        <taxon>Trichosporeae</taxon>
        <taxon>Loxocarpinae</taxon>
        <taxon>Dorcoceras</taxon>
    </lineage>
</organism>
<keyword evidence="7" id="KW-0119">Carbohydrate metabolism</keyword>
<feature type="disulfide bond" evidence="10 11">
    <location>
        <begin position="16"/>
        <end position="28"/>
    </location>
</feature>
<comment type="caution">
    <text evidence="11">Lacks conserved residue(s) required for the propagation of feature annotation.</text>
</comment>
<dbReference type="Gene3D" id="1.10.530.10">
    <property type="match status" value="1"/>
</dbReference>
<evidence type="ECO:0000256" key="2">
    <source>
        <dbReference type="ARBA" id="ARBA00004116"/>
    </source>
</evidence>
<keyword evidence="14" id="KW-1185">Reference proteome</keyword>
<dbReference type="Pfam" id="PF00187">
    <property type="entry name" value="Chitin_bind_1"/>
    <property type="match status" value="1"/>
</dbReference>
<dbReference type="InterPro" id="IPR000726">
    <property type="entry name" value="Glyco_hydro_19_cat"/>
</dbReference>
<dbReference type="GO" id="GO:0006952">
    <property type="term" value="P:defense response"/>
    <property type="evidence" value="ECO:0007669"/>
    <property type="project" value="UniProtKB-KW"/>
</dbReference>
<evidence type="ECO:0000256" key="7">
    <source>
        <dbReference type="ARBA" id="ARBA00023024"/>
    </source>
</evidence>
<feature type="active site" description="Proton donor" evidence="9">
    <location>
        <position position="114"/>
    </location>
</feature>
<feature type="disulfide bond" evidence="10">
    <location>
        <begin position="71"/>
        <end position="119"/>
    </location>
</feature>
<evidence type="ECO:0000256" key="9">
    <source>
        <dbReference type="PIRSR" id="PIRSR001060-1"/>
    </source>
</evidence>
<feature type="domain" description="Chitin-binding type-1" evidence="12">
    <location>
        <begin position="11"/>
        <end position="46"/>
    </location>
</feature>
<dbReference type="PIRSF" id="PIRSF001060">
    <property type="entry name" value="Endochitinase"/>
    <property type="match status" value="1"/>
</dbReference>
<dbReference type="InterPro" id="IPR023346">
    <property type="entry name" value="Lysozyme-like_dom_sf"/>
</dbReference>
<dbReference type="PROSITE" id="PS00773">
    <property type="entry name" value="CHITINASE_19_1"/>
    <property type="match status" value="1"/>
</dbReference>
<dbReference type="CDD" id="cd00325">
    <property type="entry name" value="chitinase_GH19"/>
    <property type="match status" value="1"/>
</dbReference>
<dbReference type="GO" id="GO:0004568">
    <property type="term" value="F:chitinase activity"/>
    <property type="evidence" value="ECO:0007669"/>
    <property type="project" value="InterPro"/>
</dbReference>
<keyword evidence="7" id="KW-0624">Polysaccharide degradation</keyword>
<evidence type="ECO:0000256" key="8">
    <source>
        <dbReference type="ARBA" id="ARBA00023157"/>
    </source>
</evidence>
<reference evidence="13 14" key="1">
    <citation type="journal article" date="2015" name="Proc. Natl. Acad. Sci. U.S.A.">
        <title>The resurrection genome of Boea hygrometrica: A blueprint for survival of dehydration.</title>
        <authorList>
            <person name="Xiao L."/>
            <person name="Yang G."/>
            <person name="Zhang L."/>
            <person name="Yang X."/>
            <person name="Zhao S."/>
            <person name="Ji Z."/>
            <person name="Zhou Q."/>
            <person name="Hu M."/>
            <person name="Wang Y."/>
            <person name="Chen M."/>
            <person name="Xu Y."/>
            <person name="Jin H."/>
            <person name="Xiao X."/>
            <person name="Hu G."/>
            <person name="Bao F."/>
            <person name="Hu Y."/>
            <person name="Wan P."/>
            <person name="Li L."/>
            <person name="Deng X."/>
            <person name="Kuang T."/>
            <person name="Xiang C."/>
            <person name="Zhu J.K."/>
            <person name="Oliver M.J."/>
            <person name="He Y."/>
        </authorList>
    </citation>
    <scope>NUCLEOTIDE SEQUENCE [LARGE SCALE GENOMIC DNA]</scope>
    <source>
        <strain evidence="14">cv. XS01</strain>
    </source>
</reference>
<dbReference type="Gene3D" id="3.30.60.10">
    <property type="entry name" value="Endochitinase-like"/>
    <property type="match status" value="1"/>
</dbReference>
<dbReference type="InterPro" id="IPR018371">
    <property type="entry name" value="Chitin-binding_1_CS"/>
</dbReference>
<gene>
    <name evidence="13" type="ORF">F511_09738</name>
</gene>
<dbReference type="OrthoDB" id="5985073at2759"/>
<keyword evidence="8 10" id="KW-1015">Disulfide bond</keyword>
<dbReference type="InterPro" id="IPR036861">
    <property type="entry name" value="Endochitinase-like_sf"/>
</dbReference>
<dbReference type="EMBL" id="KQ989523">
    <property type="protein sequence ID" value="KZV54423.1"/>
    <property type="molecule type" value="Genomic_DNA"/>
</dbReference>
<dbReference type="InterPro" id="IPR016283">
    <property type="entry name" value="Glyco_hydro_19"/>
</dbReference>
<dbReference type="PROSITE" id="PS50941">
    <property type="entry name" value="CHIT_BIND_I_2"/>
    <property type="match status" value="1"/>
</dbReference>
<accession>A0A2Z7D4G8</accession>
<dbReference type="SUPFAM" id="SSF53955">
    <property type="entry name" value="Lysozyme-like"/>
    <property type="match status" value="1"/>
</dbReference>
<dbReference type="GO" id="GO:0008061">
    <property type="term" value="F:chitin binding"/>
    <property type="evidence" value="ECO:0007669"/>
    <property type="project" value="UniProtKB-UniRule"/>
</dbReference>
<dbReference type="GO" id="GO:0016998">
    <property type="term" value="P:cell wall macromolecule catabolic process"/>
    <property type="evidence" value="ECO:0007669"/>
    <property type="project" value="InterPro"/>
</dbReference>
<evidence type="ECO:0000256" key="10">
    <source>
        <dbReference type="PIRSR" id="PIRSR001060-2"/>
    </source>
</evidence>
<proteinExistence type="inferred from homology"/>
<feature type="disulfide bond" evidence="10">
    <location>
        <begin position="132"/>
        <end position="141"/>
    </location>
</feature>
<dbReference type="FunFam" id="3.30.20.10:FF:000001">
    <property type="entry name" value="Endochitinase (Chitinase)"/>
    <property type="match status" value="1"/>
</dbReference>
<dbReference type="GO" id="GO:0005773">
    <property type="term" value="C:vacuole"/>
    <property type="evidence" value="ECO:0007669"/>
    <property type="project" value="UniProtKB-SubCell"/>
</dbReference>
<evidence type="ECO:0000256" key="5">
    <source>
        <dbReference type="ARBA" id="ARBA00022669"/>
    </source>
</evidence>